<sequence>MIVDTRILSFVKNAVLIVGSFLALTKAFSEESYIYRPAHGETCYEIKEHKIECGRFNASSIILSKKYGVIANGADVRASFSAGTHPGDYPFLRRLAIRLGYVDFVDLDSYTNKTAFLWEEYDLDFKNKIIDRYSMIANTPEMKRNLSEYLRACIDYWVDPNATYNERSEDPTLAEVAALCVADSGVL</sequence>
<keyword evidence="2" id="KW-1185">Reference proteome</keyword>
<dbReference type="OrthoDB" id="9847422at2"/>
<reference evidence="1 2" key="1">
    <citation type="journal article" date="2013" name="Genome Announc.">
        <title>Genome Sequence of the Polycyclic Aromatic Hydrocarbon-Degrading Bacterium Strain Marinobacter nanhaiticus D15-8WT.</title>
        <authorList>
            <person name="Cui Z."/>
            <person name="Gao W."/>
            <person name="Li Q."/>
            <person name="Xu G."/>
            <person name="Zheng L."/>
        </authorList>
    </citation>
    <scope>NUCLEOTIDE SEQUENCE [LARGE SCALE GENOMIC DNA]</scope>
    <source>
        <strain evidence="1 2">D15-8W</strain>
    </source>
</reference>
<accession>N6W708</accession>
<dbReference type="AlphaFoldDB" id="N6W708"/>
<protein>
    <submittedName>
        <fullName evidence="1">Uncharacterized protein</fullName>
    </submittedName>
</protein>
<proteinExistence type="predicted"/>
<dbReference type="Proteomes" id="UP000013165">
    <property type="component" value="Unassembled WGS sequence"/>
</dbReference>
<dbReference type="eggNOG" id="ENOG5033Z2H">
    <property type="taxonomic scope" value="Bacteria"/>
</dbReference>
<dbReference type="HOGENOM" id="CLU_1446075_0_0_6"/>
<name>N6W708_9GAMM</name>
<dbReference type="STRING" id="626887.J057_11796"/>
<dbReference type="RefSeq" id="WP_004580324.1">
    <property type="nucleotide sequence ID" value="NZ_AP028878.1"/>
</dbReference>
<evidence type="ECO:0000313" key="1">
    <source>
        <dbReference type="EMBL" id="ENO16034.1"/>
    </source>
</evidence>
<gene>
    <name evidence="1" type="ORF">J057_11796</name>
</gene>
<organism evidence="1 2">
    <name type="scientific">Marinobacter nanhaiticus D15-8W</name>
    <dbReference type="NCBI Taxonomy" id="626887"/>
    <lineage>
        <taxon>Bacteria</taxon>
        <taxon>Pseudomonadati</taxon>
        <taxon>Pseudomonadota</taxon>
        <taxon>Gammaproteobacteria</taxon>
        <taxon>Pseudomonadales</taxon>
        <taxon>Marinobacteraceae</taxon>
        <taxon>Marinobacter</taxon>
    </lineage>
</organism>
<evidence type="ECO:0000313" key="2">
    <source>
        <dbReference type="Proteomes" id="UP000013165"/>
    </source>
</evidence>
<dbReference type="EMBL" id="APLQ01000011">
    <property type="protein sequence ID" value="ENO16034.1"/>
    <property type="molecule type" value="Genomic_DNA"/>
</dbReference>
<comment type="caution">
    <text evidence="1">The sequence shown here is derived from an EMBL/GenBank/DDBJ whole genome shotgun (WGS) entry which is preliminary data.</text>
</comment>